<feature type="domain" description="Periplasmic binding protein" evidence="5">
    <location>
        <begin position="33"/>
        <end position="283"/>
    </location>
</feature>
<sequence>MNKLLAGFAFSALAAATSTAALAADPIRIGAATYGLQGEFMQLWSNALQDHPAVKSGDVEITVFDGRYDALVQSGQFDSMITRQYDAILFVPIDANACVGPVIQATTAGIPVIGSNTRCNTDQLAAFVGSDDVLAGQMVAEEVIDKVGDTGKVVVIEGPIGQSAQIDRGKGIDNVLAEHPNVEVLERRTANWSRAESLSLMENWLTAHRGEIDGVIAQNDEMAIGAIQAIQASGLSLDDISVAGVDGITDALKAVQQGQMATILQDATAQAQGALDVALAKLGKADELPQSDTWTRYPDLAWNDGESDTYNIPWTVVSNDNVESLLAQRQQ</sequence>
<dbReference type="GO" id="GO:0030246">
    <property type="term" value="F:carbohydrate binding"/>
    <property type="evidence" value="ECO:0007669"/>
    <property type="project" value="UniProtKB-ARBA"/>
</dbReference>
<dbReference type="OrthoDB" id="9805127at2"/>
<dbReference type="InterPro" id="IPR028082">
    <property type="entry name" value="Peripla_BP_I"/>
</dbReference>
<dbReference type="GO" id="GO:0030313">
    <property type="term" value="C:cell envelope"/>
    <property type="evidence" value="ECO:0007669"/>
    <property type="project" value="UniProtKB-SubCell"/>
</dbReference>
<dbReference type="Proteomes" id="UP000324285">
    <property type="component" value="Chromosome"/>
</dbReference>
<accession>A0A5C1NKD2</accession>
<dbReference type="SUPFAM" id="SSF53822">
    <property type="entry name" value="Periplasmic binding protein-like I"/>
    <property type="match status" value="1"/>
</dbReference>
<dbReference type="EMBL" id="CP038437">
    <property type="protein sequence ID" value="QEM83141.1"/>
    <property type="molecule type" value="Genomic_DNA"/>
</dbReference>
<dbReference type="RefSeq" id="WP_149286263.1">
    <property type="nucleotide sequence ID" value="NZ_CP038437.2"/>
</dbReference>
<evidence type="ECO:0000259" key="5">
    <source>
        <dbReference type="Pfam" id="PF13407"/>
    </source>
</evidence>
<name>A0A5C1NKD2_9GAMM</name>
<dbReference type="Pfam" id="PF13407">
    <property type="entry name" value="Peripla_BP_4"/>
    <property type="match status" value="1"/>
</dbReference>
<feature type="chain" id="PRO_5022674669" evidence="4">
    <location>
        <begin position="24"/>
        <end position="331"/>
    </location>
</feature>
<dbReference type="Gene3D" id="3.40.50.2300">
    <property type="match status" value="2"/>
</dbReference>
<proteinExistence type="inferred from homology"/>
<evidence type="ECO:0000256" key="2">
    <source>
        <dbReference type="ARBA" id="ARBA00007639"/>
    </source>
</evidence>
<organism evidence="6 7">
    <name type="scientific">Halomonas binhaiensis</name>
    <dbReference type="NCBI Taxonomy" id="2562282"/>
    <lineage>
        <taxon>Bacteria</taxon>
        <taxon>Pseudomonadati</taxon>
        <taxon>Pseudomonadota</taxon>
        <taxon>Gammaproteobacteria</taxon>
        <taxon>Oceanospirillales</taxon>
        <taxon>Halomonadaceae</taxon>
        <taxon>Halomonas</taxon>
    </lineage>
</organism>
<comment type="similarity">
    <text evidence="2">Belongs to the bacterial solute-binding protein 2 family.</text>
</comment>
<evidence type="ECO:0000256" key="4">
    <source>
        <dbReference type="SAM" id="SignalP"/>
    </source>
</evidence>
<evidence type="ECO:0000313" key="6">
    <source>
        <dbReference type="EMBL" id="QEM83141.1"/>
    </source>
</evidence>
<dbReference type="PANTHER" id="PTHR46847:SF1">
    <property type="entry name" value="D-ALLOSE-BINDING PERIPLASMIC PROTEIN-RELATED"/>
    <property type="match status" value="1"/>
</dbReference>
<evidence type="ECO:0000256" key="1">
    <source>
        <dbReference type="ARBA" id="ARBA00004196"/>
    </source>
</evidence>
<keyword evidence="7" id="KW-1185">Reference proteome</keyword>
<dbReference type="KEGG" id="hbh:E4T21_17525"/>
<dbReference type="GO" id="GO:0055085">
    <property type="term" value="P:transmembrane transport"/>
    <property type="evidence" value="ECO:0007669"/>
    <property type="project" value="UniProtKB-ARBA"/>
</dbReference>
<evidence type="ECO:0000313" key="7">
    <source>
        <dbReference type="Proteomes" id="UP000324285"/>
    </source>
</evidence>
<gene>
    <name evidence="6" type="ORF">E4T21_17525</name>
</gene>
<comment type="subcellular location">
    <subcellularLocation>
        <location evidence="1">Cell envelope</location>
    </subcellularLocation>
</comment>
<dbReference type="AlphaFoldDB" id="A0A5C1NKD2"/>
<protein>
    <submittedName>
        <fullName evidence="6">Substrate-binding domain-containing protein</fullName>
    </submittedName>
</protein>
<dbReference type="CDD" id="cd06313">
    <property type="entry name" value="PBP1_ABC_ThpA_XypA"/>
    <property type="match status" value="1"/>
</dbReference>
<reference evidence="6" key="1">
    <citation type="submission" date="2021-02" db="EMBL/GenBank/DDBJ databases">
        <title>Strain Y2R2, a novel species of the genus Halomonas.</title>
        <authorList>
            <person name="Huang H."/>
        </authorList>
    </citation>
    <scope>NUCLEOTIDE SEQUENCE</scope>
    <source>
        <strain evidence="6">Y2R2</strain>
    </source>
</reference>
<feature type="signal peptide" evidence="4">
    <location>
        <begin position="1"/>
        <end position="23"/>
    </location>
</feature>
<keyword evidence="3 4" id="KW-0732">Signal</keyword>
<dbReference type="InterPro" id="IPR025997">
    <property type="entry name" value="SBP_2_dom"/>
</dbReference>
<evidence type="ECO:0000256" key="3">
    <source>
        <dbReference type="ARBA" id="ARBA00022729"/>
    </source>
</evidence>
<dbReference type="PANTHER" id="PTHR46847">
    <property type="entry name" value="D-ALLOSE-BINDING PERIPLASMIC PROTEIN-RELATED"/>
    <property type="match status" value="1"/>
</dbReference>